<dbReference type="Proteomes" id="UP001602013">
    <property type="component" value="Unassembled WGS sequence"/>
</dbReference>
<name>A0ABW6T328_9ACTN</name>
<keyword evidence="2" id="KW-1185">Reference proteome</keyword>
<reference evidence="1 2" key="1">
    <citation type="submission" date="2024-10" db="EMBL/GenBank/DDBJ databases">
        <title>The Natural Products Discovery Center: Release of the First 8490 Sequenced Strains for Exploring Actinobacteria Biosynthetic Diversity.</title>
        <authorList>
            <person name="Kalkreuter E."/>
            <person name="Kautsar S.A."/>
            <person name="Yang D."/>
            <person name="Bader C.D."/>
            <person name="Teijaro C.N."/>
            <person name="Fluegel L."/>
            <person name="Davis C.M."/>
            <person name="Simpson J.R."/>
            <person name="Lauterbach L."/>
            <person name="Steele A.D."/>
            <person name="Gui C."/>
            <person name="Meng S."/>
            <person name="Li G."/>
            <person name="Viehrig K."/>
            <person name="Ye F."/>
            <person name="Su P."/>
            <person name="Kiefer A.F."/>
            <person name="Nichols A."/>
            <person name="Cepeda A.J."/>
            <person name="Yan W."/>
            <person name="Fan B."/>
            <person name="Jiang Y."/>
            <person name="Adhikari A."/>
            <person name="Zheng C.-J."/>
            <person name="Schuster L."/>
            <person name="Cowan T.M."/>
            <person name="Smanski M.J."/>
            <person name="Chevrette M.G."/>
            <person name="De Carvalho L.P.S."/>
            <person name="Shen B."/>
        </authorList>
    </citation>
    <scope>NUCLEOTIDE SEQUENCE [LARGE SCALE GENOMIC DNA]</scope>
    <source>
        <strain evidence="1 2">NPDC002173</strain>
    </source>
</reference>
<evidence type="ECO:0000313" key="1">
    <source>
        <dbReference type="EMBL" id="MFF3671690.1"/>
    </source>
</evidence>
<protein>
    <submittedName>
        <fullName evidence="1">Uncharacterized protein</fullName>
    </submittedName>
</protein>
<proteinExistence type="predicted"/>
<gene>
    <name evidence="1" type="ORF">ACFYXI_39515</name>
</gene>
<organism evidence="1 2">
    <name type="scientific">Microtetraspora malaysiensis</name>
    <dbReference type="NCBI Taxonomy" id="161358"/>
    <lineage>
        <taxon>Bacteria</taxon>
        <taxon>Bacillati</taxon>
        <taxon>Actinomycetota</taxon>
        <taxon>Actinomycetes</taxon>
        <taxon>Streptosporangiales</taxon>
        <taxon>Streptosporangiaceae</taxon>
        <taxon>Microtetraspora</taxon>
    </lineage>
</organism>
<accession>A0ABW6T328</accession>
<dbReference type="RefSeq" id="WP_387417857.1">
    <property type="nucleotide sequence ID" value="NZ_JBIASD010000052.1"/>
</dbReference>
<evidence type="ECO:0000313" key="2">
    <source>
        <dbReference type="Proteomes" id="UP001602013"/>
    </source>
</evidence>
<dbReference type="EMBL" id="JBIASD010000052">
    <property type="protein sequence ID" value="MFF3671690.1"/>
    <property type="molecule type" value="Genomic_DNA"/>
</dbReference>
<sequence>MAGFAALELDYKGIGEILASPEMHAVINGLAGQIAATVRAGLPSQAEVIVDSYTTDRGAAAVVIKDRRAMGWQARDGVLTRAAGAAGLEVRAR</sequence>
<comment type="caution">
    <text evidence="1">The sequence shown here is derived from an EMBL/GenBank/DDBJ whole genome shotgun (WGS) entry which is preliminary data.</text>
</comment>